<reference evidence="3" key="1">
    <citation type="submission" date="2018-07" db="EMBL/GenBank/DDBJ databases">
        <authorList>
            <person name="Gao Z.-S."/>
            <person name="Jia H.-M."/>
            <person name="Jia H.-J."/>
            <person name="Cai Q.-L."/>
            <person name="Wang Y."/>
            <person name="Zhao H.-B."/>
        </authorList>
    </citation>
    <scope>NUCLEOTIDE SEQUENCE</scope>
    <source>
        <tissue evidence="3">Leaves</tissue>
    </source>
</reference>
<proteinExistence type="predicted"/>
<feature type="domain" description="DUF4216" evidence="1">
    <location>
        <begin position="50"/>
        <end position="111"/>
    </location>
</feature>
<evidence type="ECO:0000313" key="3">
    <source>
        <dbReference type="EMBL" id="KAB1205928.1"/>
    </source>
</evidence>
<dbReference type="PANTHER" id="PTHR48258">
    <property type="entry name" value="DUF4218 DOMAIN-CONTAINING PROTEIN-RELATED"/>
    <property type="match status" value="1"/>
</dbReference>
<reference evidence="3" key="3">
    <citation type="submission" date="2019-09" db="EMBL/GenBank/DDBJ databases">
        <authorList>
            <person name="Gao Z."/>
        </authorList>
    </citation>
    <scope>NUCLEOTIDE SEQUENCE</scope>
    <source>
        <tissue evidence="3">Leaves</tissue>
    </source>
</reference>
<dbReference type="AlphaFoldDB" id="A0A6A1V1L6"/>
<protein>
    <recommendedName>
        <fullName evidence="1">DUF4216 domain-containing protein</fullName>
    </recommendedName>
</protein>
<evidence type="ECO:0000259" key="1">
    <source>
        <dbReference type="Pfam" id="PF13952"/>
    </source>
</evidence>
<reference evidence="3 4" key="2">
    <citation type="journal article" date="2019" name="Plant Biotechnol. J.">
        <title>The red bayberry genome and genetic basis of sex determination.</title>
        <authorList>
            <person name="Jia H.M."/>
            <person name="Jia H.J."/>
            <person name="Cai Q.L."/>
            <person name="Wang Y."/>
            <person name="Zhao H.B."/>
            <person name="Yang W.F."/>
            <person name="Wang G.Y."/>
            <person name="Li Y.H."/>
            <person name="Zhan D.L."/>
            <person name="Shen Y.T."/>
            <person name="Niu Q.F."/>
            <person name="Chang L."/>
            <person name="Qiu J."/>
            <person name="Zhao L."/>
            <person name="Xie H.B."/>
            <person name="Fu W.Y."/>
            <person name="Jin J."/>
            <person name="Li X.W."/>
            <person name="Jiao Y."/>
            <person name="Zhou C.C."/>
            <person name="Tu T."/>
            <person name="Chai C.Y."/>
            <person name="Gao J.L."/>
            <person name="Fan L.J."/>
            <person name="van de Weg E."/>
            <person name="Wang J.Y."/>
            <person name="Gao Z.S."/>
        </authorList>
    </citation>
    <scope>NUCLEOTIDE SEQUENCE [LARGE SCALE GENOMIC DNA]</scope>
    <source>
        <tissue evidence="3">Leaves</tissue>
    </source>
</reference>
<dbReference type="EMBL" id="RXIC02000025">
    <property type="protein sequence ID" value="KAB1205926.1"/>
    <property type="molecule type" value="Genomic_DNA"/>
</dbReference>
<keyword evidence="4" id="KW-1185">Reference proteome</keyword>
<dbReference type="PANTHER" id="PTHR48258:SF6">
    <property type="entry name" value="LEUCINE-RICH REPEAT DOMAIN, L DOMAIN-CONTAINING PROTEIN"/>
    <property type="match status" value="1"/>
</dbReference>
<gene>
    <name evidence="2" type="ORF">CJ030_MR7G016906</name>
    <name evidence="3" type="ORF">CJ030_MR7G016908</name>
</gene>
<accession>A0A6A1V1L6</accession>
<evidence type="ECO:0000313" key="2">
    <source>
        <dbReference type="EMBL" id="KAB1205926.1"/>
    </source>
</evidence>
<dbReference type="Proteomes" id="UP000516437">
    <property type="component" value="Chromosome 7"/>
</dbReference>
<dbReference type="OrthoDB" id="1878503at2759"/>
<name>A0A6A1V1L6_9ROSI</name>
<organism evidence="3 4">
    <name type="scientific">Morella rubra</name>
    <name type="common">Chinese bayberry</name>
    <dbReference type="NCBI Taxonomy" id="262757"/>
    <lineage>
        <taxon>Eukaryota</taxon>
        <taxon>Viridiplantae</taxon>
        <taxon>Streptophyta</taxon>
        <taxon>Embryophyta</taxon>
        <taxon>Tracheophyta</taxon>
        <taxon>Spermatophyta</taxon>
        <taxon>Magnoliopsida</taxon>
        <taxon>eudicotyledons</taxon>
        <taxon>Gunneridae</taxon>
        <taxon>Pentapetalae</taxon>
        <taxon>rosids</taxon>
        <taxon>fabids</taxon>
        <taxon>Fagales</taxon>
        <taxon>Myricaceae</taxon>
        <taxon>Morella</taxon>
    </lineage>
</organism>
<dbReference type="InterPro" id="IPR025312">
    <property type="entry name" value="DUF4216"/>
</dbReference>
<evidence type="ECO:0000313" key="4">
    <source>
        <dbReference type="Proteomes" id="UP000516437"/>
    </source>
</evidence>
<comment type="caution">
    <text evidence="3">The sequence shown here is derived from an EMBL/GenBank/DDBJ whole genome shotgun (WGS) entry which is preliminary data.</text>
</comment>
<dbReference type="EMBL" id="RXIC02000025">
    <property type="protein sequence ID" value="KAB1205928.1"/>
    <property type="molecule type" value="Genomic_DNA"/>
</dbReference>
<dbReference type="Pfam" id="PF13952">
    <property type="entry name" value="DUF4216"/>
    <property type="match status" value="1"/>
</dbReference>
<sequence length="112" mass="12846">MESSCSLPPSFFEVLLEITTETQNSSVVVPGDHNGVAVEFYCVVVDILAVHYLRKNLVYVFKCDWRYLSNIARSIMVNEHTTSFITDYHLYINDSFVLVDQGQQVFYLADPK</sequence>